<feature type="compositionally biased region" description="Polar residues" evidence="3">
    <location>
        <begin position="373"/>
        <end position="384"/>
    </location>
</feature>
<dbReference type="Gene3D" id="3.30.505.10">
    <property type="entry name" value="SH2 domain"/>
    <property type="match status" value="1"/>
</dbReference>
<dbReference type="InterPro" id="IPR036860">
    <property type="entry name" value="SH2_dom_sf"/>
</dbReference>
<keyword evidence="1 2" id="KW-0727">SH2 domain</keyword>
<dbReference type="PANTHER" id="PTHR16186:SF11">
    <property type="entry name" value="SIGNAL-TRANSDUCING ADAPTOR PROTEIN 2"/>
    <property type="match status" value="1"/>
</dbReference>
<feature type="compositionally biased region" description="Pro residues" evidence="3">
    <location>
        <begin position="358"/>
        <end position="371"/>
    </location>
</feature>
<dbReference type="InterPro" id="IPR000980">
    <property type="entry name" value="SH2"/>
</dbReference>
<accession>A0A8C2FLP2</accession>
<dbReference type="PANTHER" id="PTHR16186">
    <property type="entry name" value="SIGNAL-TRANSDUCING ADAPTOR PROTEIN-RELATED"/>
    <property type="match status" value="1"/>
</dbReference>
<reference evidence="5" key="1">
    <citation type="submission" date="2025-08" db="UniProtKB">
        <authorList>
            <consortium name="Ensembl"/>
        </authorList>
    </citation>
    <scope>IDENTIFICATION</scope>
</reference>
<feature type="domain" description="SH2" evidence="4">
    <location>
        <begin position="207"/>
        <end position="285"/>
    </location>
</feature>
<evidence type="ECO:0000259" key="4">
    <source>
        <dbReference type="PROSITE" id="PS50001"/>
    </source>
</evidence>
<dbReference type="SMART" id="SM00252">
    <property type="entry name" value="SH2"/>
    <property type="match status" value="1"/>
</dbReference>
<dbReference type="InterPro" id="IPR039111">
    <property type="entry name" value="STAP1/STAP2"/>
</dbReference>
<name>A0A8C2FLP2_CYPCA</name>
<dbReference type="InterPro" id="IPR011993">
    <property type="entry name" value="PH-like_dom_sf"/>
</dbReference>
<feature type="compositionally biased region" description="Pro residues" evidence="3">
    <location>
        <begin position="327"/>
        <end position="338"/>
    </location>
</feature>
<evidence type="ECO:0000256" key="1">
    <source>
        <dbReference type="ARBA" id="ARBA00022999"/>
    </source>
</evidence>
<dbReference type="SUPFAM" id="SSF55550">
    <property type="entry name" value="SH2 domain"/>
    <property type="match status" value="1"/>
</dbReference>
<dbReference type="Gene3D" id="2.30.29.30">
    <property type="entry name" value="Pleckstrin-homology domain (PH domain)/Phosphotyrosine-binding domain (PTB)"/>
    <property type="match status" value="1"/>
</dbReference>
<sequence>MPSQVSCFDMKSLGDCEEFPCNVDVYVDDDIIYRAAQVWTFYSCPLLAWSFSLPLRHHLPSHHLLLHLSDSEMGRKLWTSLCGNSLFFYNNTKDSVYIEKLELSDLVSVSDDCCRDRNLDAARFTLHMKNEDIKMIAPSLEARELWKGFMLSVSKLSVPNSLNLLPGQIHMMKEIIEKEKIRQRLLSSLPPPSCSDTYVTVQPDMPSCYHNVTRVEAEYLLERNAHRGSLLLRPGQDGTSFALTTRQDINGPVFRHYRVSRRHEGGFAIALETPITCETLHDVVNCLLEKTNGVLVPLLMEGHYEKNITFAETDNENGERSLHCPKIPSPTRPVPPQKPAFAETDNENNETFVHYPKVPSPTPPMPPPKPVPNSQRSSSEPNAQESTYINVSDAGEYEVDQAACFPPPVLPRLSGRYLPHQNTMPSDLNSSSDVERKALVPPGYSKTSSRSNSLSGMPKNINPKSQRHVDINELQEVLNRRRNLE</sequence>
<feature type="region of interest" description="Disordered" evidence="3">
    <location>
        <begin position="439"/>
        <end position="467"/>
    </location>
</feature>
<dbReference type="Ensembl" id="ENSCCRT00020062737.1">
    <property type="protein sequence ID" value="ENSCCRP00020056900.1"/>
    <property type="gene ID" value="ENSCCRG00020027031.1"/>
</dbReference>
<dbReference type="PROSITE" id="PS50001">
    <property type="entry name" value="SH2"/>
    <property type="match status" value="1"/>
</dbReference>
<organism evidence="5 6">
    <name type="scientific">Cyprinus carpio</name>
    <name type="common">Common carp</name>
    <dbReference type="NCBI Taxonomy" id="7962"/>
    <lineage>
        <taxon>Eukaryota</taxon>
        <taxon>Metazoa</taxon>
        <taxon>Chordata</taxon>
        <taxon>Craniata</taxon>
        <taxon>Vertebrata</taxon>
        <taxon>Euteleostomi</taxon>
        <taxon>Actinopterygii</taxon>
        <taxon>Neopterygii</taxon>
        <taxon>Teleostei</taxon>
        <taxon>Ostariophysi</taxon>
        <taxon>Cypriniformes</taxon>
        <taxon>Cyprinidae</taxon>
        <taxon>Cyprininae</taxon>
        <taxon>Cyprinus</taxon>
    </lineage>
</organism>
<dbReference type="Pfam" id="PF00017">
    <property type="entry name" value="SH2"/>
    <property type="match status" value="1"/>
</dbReference>
<dbReference type="Proteomes" id="UP000694701">
    <property type="component" value="Unplaced"/>
</dbReference>
<evidence type="ECO:0000313" key="6">
    <source>
        <dbReference type="Proteomes" id="UP000694701"/>
    </source>
</evidence>
<proteinExistence type="predicted"/>
<feature type="region of interest" description="Disordered" evidence="3">
    <location>
        <begin position="314"/>
        <end position="384"/>
    </location>
</feature>
<evidence type="ECO:0000256" key="3">
    <source>
        <dbReference type="SAM" id="MobiDB-lite"/>
    </source>
</evidence>
<dbReference type="SUPFAM" id="SSF50729">
    <property type="entry name" value="PH domain-like"/>
    <property type="match status" value="1"/>
</dbReference>
<evidence type="ECO:0000256" key="2">
    <source>
        <dbReference type="PROSITE-ProRule" id="PRU00191"/>
    </source>
</evidence>
<evidence type="ECO:0000313" key="5">
    <source>
        <dbReference type="Ensembl" id="ENSCCRP00020056900.1"/>
    </source>
</evidence>
<dbReference type="AlphaFoldDB" id="A0A8C2FLP2"/>
<feature type="compositionally biased region" description="Polar residues" evidence="3">
    <location>
        <begin position="445"/>
        <end position="455"/>
    </location>
</feature>
<protein>
    <submittedName>
        <fullName evidence="5">Signal transducing adaptor family member 2b</fullName>
    </submittedName>
</protein>
<dbReference type="GO" id="GO:0035591">
    <property type="term" value="F:signaling adaptor activity"/>
    <property type="evidence" value="ECO:0007669"/>
    <property type="project" value="InterPro"/>
</dbReference>